<protein>
    <recommendedName>
        <fullName evidence="3">Organic solvent tolerance-like N-terminal domain-containing protein</fullName>
    </recommendedName>
</protein>
<proteinExistence type="predicted"/>
<gene>
    <name evidence="4" type="ORF">CBW24_14805</name>
</gene>
<dbReference type="RefSeq" id="WP_088662795.1">
    <property type="nucleotide sequence ID" value="NZ_CP021404.1"/>
</dbReference>
<dbReference type="Gene3D" id="2.60.450.10">
    <property type="entry name" value="Lipopolysaccharide (LPS) transport protein A like domain"/>
    <property type="match status" value="1"/>
</dbReference>
<dbReference type="GO" id="GO:0017089">
    <property type="term" value="F:glycolipid transfer activity"/>
    <property type="evidence" value="ECO:0007669"/>
    <property type="project" value="TreeGrafter"/>
</dbReference>
<dbReference type="Proteomes" id="UP000219050">
    <property type="component" value="Chromosome"/>
</dbReference>
<organism evidence="4 5">
    <name type="scientific">Pacificitalea manganoxidans</name>
    <dbReference type="NCBI Taxonomy" id="1411902"/>
    <lineage>
        <taxon>Bacteria</taxon>
        <taxon>Pseudomonadati</taxon>
        <taxon>Pseudomonadota</taxon>
        <taxon>Alphaproteobacteria</taxon>
        <taxon>Rhodobacterales</taxon>
        <taxon>Paracoccaceae</taxon>
        <taxon>Pacificitalea</taxon>
    </lineage>
</organism>
<evidence type="ECO:0000259" key="3">
    <source>
        <dbReference type="Pfam" id="PF03968"/>
    </source>
</evidence>
<evidence type="ECO:0000313" key="5">
    <source>
        <dbReference type="Proteomes" id="UP000219050"/>
    </source>
</evidence>
<dbReference type="GO" id="GO:0009279">
    <property type="term" value="C:cell outer membrane"/>
    <property type="evidence" value="ECO:0007669"/>
    <property type="project" value="TreeGrafter"/>
</dbReference>
<dbReference type="KEGG" id="cmag:CBW24_14805"/>
<evidence type="ECO:0000256" key="1">
    <source>
        <dbReference type="ARBA" id="ARBA00022729"/>
    </source>
</evidence>
<accession>A0A291M2H5</accession>
<dbReference type="AlphaFoldDB" id="A0A291M2H5"/>
<dbReference type="OrthoDB" id="9811926at2"/>
<keyword evidence="1 2" id="KW-0732">Signal</keyword>
<dbReference type="InterPro" id="IPR005653">
    <property type="entry name" value="OstA-like_N"/>
</dbReference>
<dbReference type="PANTHER" id="PTHR36504:SF1">
    <property type="entry name" value="LIPOPOLYSACCHARIDE EXPORT SYSTEM PROTEIN LPTA"/>
    <property type="match status" value="1"/>
</dbReference>
<dbReference type="EMBL" id="CP021404">
    <property type="protein sequence ID" value="ATI43149.1"/>
    <property type="molecule type" value="Genomic_DNA"/>
</dbReference>
<feature type="chain" id="PRO_5012335414" description="Organic solvent tolerance-like N-terminal domain-containing protein" evidence="2">
    <location>
        <begin position="28"/>
        <end position="178"/>
    </location>
</feature>
<sequence>MSFRPALLAITLAALAVPLLPSAAAYAQGQVEFGGMEHDTSDPVEVVSDTLEVNEEAGTAVFSGDVLVVQGEMRLSAATVRVEYTQQPDAAEGEEQEGNEIERLHASGGVVLTSGEDSAEAQEAVYTLATGEVVMTGDVLMTQGGNLLSGQTLRLNMETGNGIMEGRVRTTFSPGNGN</sequence>
<dbReference type="Pfam" id="PF03968">
    <property type="entry name" value="LptD_N"/>
    <property type="match status" value="1"/>
</dbReference>
<feature type="domain" description="Organic solvent tolerance-like N-terminal" evidence="3">
    <location>
        <begin position="45"/>
        <end position="160"/>
    </location>
</feature>
<name>A0A291M2H5_9RHOB</name>
<dbReference type="GO" id="GO:0030288">
    <property type="term" value="C:outer membrane-bounded periplasmic space"/>
    <property type="evidence" value="ECO:0007669"/>
    <property type="project" value="TreeGrafter"/>
</dbReference>
<dbReference type="GO" id="GO:0015920">
    <property type="term" value="P:lipopolysaccharide transport"/>
    <property type="evidence" value="ECO:0007669"/>
    <property type="project" value="TreeGrafter"/>
</dbReference>
<reference evidence="4 5" key="1">
    <citation type="submission" date="2017-05" db="EMBL/GenBank/DDBJ databases">
        <title>Comparative genomic and metabolic analysis of manganese-oxidizing mechanisms in Celeribater manganoxidans DY25T: its adaption to the environment of polymetallic nodule.</title>
        <authorList>
            <person name="Wang X."/>
        </authorList>
    </citation>
    <scope>NUCLEOTIDE SEQUENCE [LARGE SCALE GENOMIC DNA]</scope>
    <source>
        <strain evidence="4 5">DY25</strain>
    </source>
</reference>
<dbReference type="InterPro" id="IPR052037">
    <property type="entry name" value="LPS_export_LptA"/>
</dbReference>
<evidence type="ECO:0000256" key="2">
    <source>
        <dbReference type="SAM" id="SignalP"/>
    </source>
</evidence>
<dbReference type="PANTHER" id="PTHR36504">
    <property type="entry name" value="LIPOPOLYSACCHARIDE EXPORT SYSTEM PROTEIN LPTA"/>
    <property type="match status" value="1"/>
</dbReference>
<keyword evidence="5" id="KW-1185">Reference proteome</keyword>
<feature type="signal peptide" evidence="2">
    <location>
        <begin position="1"/>
        <end position="27"/>
    </location>
</feature>
<evidence type="ECO:0000313" key="4">
    <source>
        <dbReference type="EMBL" id="ATI43149.1"/>
    </source>
</evidence>